<dbReference type="Proteomes" id="UP000422572">
    <property type="component" value="Chromosome"/>
</dbReference>
<evidence type="ECO:0000256" key="1">
    <source>
        <dbReference type="SAM" id="MobiDB-lite"/>
    </source>
</evidence>
<sequence length="268" mass="26373">MRREGLIGITAVALCLGGVLTACGNGAGESRVATGSAGHPAGSAPVPPSGEVVLVPLDAGPVGEAGSGGGGGGTRPSAPPLSAAPPSRAPSVPAPARTATPGSGAQAGSAGPAGTPSQAAPEPGGSAAPAPPAPQRPRPPLPPEKPHEPQPPEPRPTPPPAPQPPPAPAALAVGEPLRAPGDRRWCEKVTVTFRNTGGSPVRSGTATFATHIIGALGVDWATIESRQPLPAPIAAGASRTQTYTVCVDAWRVPLGMHMETQDVSASWE</sequence>
<evidence type="ECO:0000313" key="3">
    <source>
        <dbReference type="Proteomes" id="UP000422572"/>
    </source>
</evidence>
<dbReference type="AlphaFoldDB" id="A0A6I6FQ43"/>
<protein>
    <submittedName>
        <fullName evidence="2">Uncharacterized protein</fullName>
    </submittedName>
</protein>
<proteinExistence type="predicted"/>
<evidence type="ECO:0000313" key="2">
    <source>
        <dbReference type="EMBL" id="QGV79728.1"/>
    </source>
</evidence>
<organism evidence="2 3">
    <name type="scientific">Streptomyces ficellus</name>
    <dbReference type="NCBI Taxonomy" id="1977088"/>
    <lineage>
        <taxon>Bacteria</taxon>
        <taxon>Bacillati</taxon>
        <taxon>Actinomycetota</taxon>
        <taxon>Actinomycetes</taxon>
        <taxon>Kitasatosporales</taxon>
        <taxon>Streptomycetaceae</taxon>
        <taxon>Streptomyces</taxon>
    </lineage>
</organism>
<feature type="compositionally biased region" description="Pro residues" evidence="1">
    <location>
        <begin position="151"/>
        <end position="168"/>
    </location>
</feature>
<feature type="compositionally biased region" description="Low complexity" evidence="1">
    <location>
        <begin position="84"/>
        <end position="128"/>
    </location>
</feature>
<keyword evidence="3" id="KW-1185">Reference proteome</keyword>
<dbReference type="EMBL" id="CP034279">
    <property type="protein sequence ID" value="QGV79728.1"/>
    <property type="molecule type" value="Genomic_DNA"/>
</dbReference>
<gene>
    <name evidence="2" type="ORF">EIZ62_16865</name>
</gene>
<dbReference type="OrthoDB" id="4332164at2"/>
<accession>A0A6I6FQ43</accession>
<dbReference type="KEGG" id="sfic:EIZ62_16865"/>
<feature type="compositionally biased region" description="Gly residues" evidence="1">
    <location>
        <begin position="63"/>
        <end position="74"/>
    </location>
</feature>
<dbReference type="PROSITE" id="PS51257">
    <property type="entry name" value="PROKAR_LIPOPROTEIN"/>
    <property type="match status" value="1"/>
</dbReference>
<reference evidence="2 3" key="1">
    <citation type="submission" date="2018-12" db="EMBL/GenBank/DDBJ databases">
        <title>Complete genome sequence of Streptomyces ficellus NRRL8067, the producer of ficellomycin, feldamycin and nojirimycin.</title>
        <authorList>
            <person name="Zhang H."/>
            <person name="Yue R."/>
            <person name="Liu Y."/>
            <person name="Li M."/>
            <person name="Mu H."/>
            <person name="Zhang J."/>
        </authorList>
    </citation>
    <scope>NUCLEOTIDE SEQUENCE [LARGE SCALE GENOMIC DNA]</scope>
    <source>
        <strain evidence="2 3">NRRL 8067</strain>
    </source>
</reference>
<feature type="region of interest" description="Disordered" evidence="1">
    <location>
        <begin position="31"/>
        <end position="173"/>
    </location>
</feature>
<feature type="compositionally biased region" description="Pro residues" evidence="1">
    <location>
        <begin position="129"/>
        <end position="143"/>
    </location>
</feature>
<name>A0A6I6FQ43_9ACTN</name>
<dbReference type="RefSeq" id="WP_156693467.1">
    <property type="nucleotide sequence ID" value="NZ_CP034279.1"/>
</dbReference>